<dbReference type="EMBL" id="NAJQ01001480">
    <property type="protein sequence ID" value="TKA58253.1"/>
    <property type="molecule type" value="Genomic_DNA"/>
</dbReference>
<dbReference type="GO" id="GO:0005524">
    <property type="term" value="F:ATP binding"/>
    <property type="evidence" value="ECO:0007669"/>
    <property type="project" value="UniProtKB-UniRule"/>
</dbReference>
<evidence type="ECO:0008006" key="4">
    <source>
        <dbReference type="Google" id="ProtNLM"/>
    </source>
</evidence>
<keyword evidence="1" id="KW-0547">Nucleotide-binding</keyword>
<accession>A0A4U0W7Y6</accession>
<dbReference type="PROSITE" id="PS00107">
    <property type="entry name" value="PROTEIN_KINASE_ATP"/>
    <property type="match status" value="1"/>
</dbReference>
<dbReference type="OrthoDB" id="5800476at2759"/>
<keyword evidence="3" id="KW-1185">Reference proteome</keyword>
<reference evidence="2 3" key="1">
    <citation type="submission" date="2017-03" db="EMBL/GenBank/DDBJ databases">
        <title>Genomes of endolithic fungi from Antarctica.</title>
        <authorList>
            <person name="Coleine C."/>
            <person name="Masonjones S."/>
            <person name="Stajich J.E."/>
        </authorList>
    </citation>
    <scope>NUCLEOTIDE SEQUENCE [LARGE SCALE GENOMIC DNA]</scope>
    <source>
        <strain evidence="2 3">CCFEE 5184</strain>
    </source>
</reference>
<dbReference type="AlphaFoldDB" id="A0A4U0W7Y6"/>
<dbReference type="InterPro" id="IPR017441">
    <property type="entry name" value="Protein_kinase_ATP_BS"/>
</dbReference>
<dbReference type="InterPro" id="IPR011009">
    <property type="entry name" value="Kinase-like_dom_sf"/>
</dbReference>
<sequence length="134" mass="15062">MFKGEVIMPAQRFVSTSMDPFMRKLYDRPINGKYLLIERLGKGGFGVVYLAKNIANDQELALKLEHHSVDPSFLDDFRVMAFELLGPTLEDLFAYCGYRFSLKTTLMIFGGEAHSQSMSEACPTSAKMICMSEG</sequence>
<keyword evidence="1" id="KW-0067">ATP-binding</keyword>
<protein>
    <recommendedName>
        <fullName evidence="4">Protein kinase domain-containing protein</fullName>
    </recommendedName>
</protein>
<name>A0A4U0W7Y6_9PEZI</name>
<dbReference type="Gene3D" id="1.10.510.10">
    <property type="entry name" value="Transferase(Phosphotransferase) domain 1"/>
    <property type="match status" value="1"/>
</dbReference>
<dbReference type="SUPFAM" id="SSF56112">
    <property type="entry name" value="Protein kinase-like (PK-like)"/>
    <property type="match status" value="1"/>
</dbReference>
<evidence type="ECO:0000256" key="1">
    <source>
        <dbReference type="PROSITE-ProRule" id="PRU10141"/>
    </source>
</evidence>
<feature type="binding site" evidence="1">
    <location>
        <position position="63"/>
    </location>
    <ligand>
        <name>ATP</name>
        <dbReference type="ChEBI" id="CHEBI:30616"/>
    </ligand>
</feature>
<dbReference type="STRING" id="329884.A0A4U0W7Y6"/>
<comment type="caution">
    <text evidence="2">The sequence shown here is derived from an EMBL/GenBank/DDBJ whole genome shotgun (WGS) entry which is preliminary data.</text>
</comment>
<proteinExistence type="predicted"/>
<evidence type="ECO:0000313" key="3">
    <source>
        <dbReference type="Proteomes" id="UP000309340"/>
    </source>
</evidence>
<dbReference type="Proteomes" id="UP000309340">
    <property type="component" value="Unassembled WGS sequence"/>
</dbReference>
<organism evidence="2 3">
    <name type="scientific">Friedmanniomyces simplex</name>
    <dbReference type="NCBI Taxonomy" id="329884"/>
    <lineage>
        <taxon>Eukaryota</taxon>
        <taxon>Fungi</taxon>
        <taxon>Dikarya</taxon>
        <taxon>Ascomycota</taxon>
        <taxon>Pezizomycotina</taxon>
        <taxon>Dothideomycetes</taxon>
        <taxon>Dothideomycetidae</taxon>
        <taxon>Mycosphaerellales</taxon>
        <taxon>Teratosphaeriaceae</taxon>
        <taxon>Friedmanniomyces</taxon>
    </lineage>
</organism>
<evidence type="ECO:0000313" key="2">
    <source>
        <dbReference type="EMBL" id="TKA58253.1"/>
    </source>
</evidence>
<gene>
    <name evidence="2" type="ORF">B0A55_13365</name>
</gene>